<sequence length="174" mass="19574">MATKSKKTEVYAPDKTIVEKAKEFIRVKKNMLLLVFISIIFGIVVIGSGFLLLYINEVYGKNNIIKINNQSQNAMNTTTQTNVELSENTVIFFHANWCQHCQTMKPIVNELIQAGYPIVNAETNTEIGKLIAVKYPNIHSIPTFICYGSGKTKIGKQNKEALIDFVDKCRVEGK</sequence>
<evidence type="ECO:0000313" key="9">
    <source>
        <dbReference type="EMBL" id="PJB03515.1"/>
    </source>
</evidence>
<evidence type="ECO:0000313" key="8">
    <source>
        <dbReference type="EMBL" id="PIY99752.1"/>
    </source>
</evidence>
<dbReference type="CDD" id="cd02947">
    <property type="entry name" value="TRX_family"/>
    <property type="match status" value="1"/>
</dbReference>
<keyword evidence="1" id="KW-1133">Transmembrane helix</keyword>
<evidence type="ECO:0000313" key="3">
    <source>
        <dbReference type="EMBL" id="PIN66528.1"/>
    </source>
</evidence>
<accession>A0A2H9P8C3</accession>
<dbReference type="Gene3D" id="3.40.30.10">
    <property type="entry name" value="Glutaredoxin"/>
    <property type="match status" value="1"/>
</dbReference>
<dbReference type="EMBL" id="PFFF01000002">
    <property type="protein sequence ID" value="PIV89908.1"/>
    <property type="molecule type" value="Genomic_DNA"/>
</dbReference>
<comment type="caution">
    <text evidence="3">The sequence shown here is derived from an EMBL/GenBank/DDBJ whole genome shotgun (WGS) entry which is preliminary data.</text>
</comment>
<dbReference type="Proteomes" id="UP000228888">
    <property type="component" value="Unassembled WGS sequence"/>
</dbReference>
<evidence type="ECO:0000313" key="10">
    <source>
        <dbReference type="EMBL" id="PJC01436.1"/>
    </source>
</evidence>
<dbReference type="EMBL" id="PCUF01000022">
    <property type="protein sequence ID" value="PIN66528.1"/>
    <property type="molecule type" value="Genomic_DNA"/>
</dbReference>
<reference evidence="11 12" key="2">
    <citation type="submission" date="2017-09" db="EMBL/GenBank/DDBJ databases">
        <title>Depth-based differentiation of microbial function through sediment-hosted aquifers and enrichment of novel symbionts in the deep terrestrial subsurface.</title>
        <authorList>
            <person name="Probst A.J."/>
            <person name="Ladd B."/>
            <person name="Jarett J.K."/>
            <person name="Geller-Mcgrath D.E."/>
            <person name="Sieber C.M.K."/>
            <person name="Emerson J.B."/>
            <person name="Anantharaman K."/>
            <person name="Thomas B.C."/>
            <person name="Malmstrom R."/>
            <person name="Stieglmeier M."/>
            <person name="Klingl A."/>
            <person name="Woyke T."/>
            <person name="Ryan C.M."/>
            <person name="Banfield J.F."/>
        </authorList>
    </citation>
    <scope>NUCLEOTIDE SEQUENCE [LARGE SCALE GENOMIC DNA]</scope>
</reference>
<accession>A0A2H9MN19</accession>
<feature type="transmembrane region" description="Helical" evidence="1">
    <location>
        <begin position="32"/>
        <end position="55"/>
    </location>
</feature>
<name>A0A2G9LJ00_HUBC1</name>
<dbReference type="EMBL" id="PEUT01000007">
    <property type="protein sequence ID" value="PIV13905.1"/>
    <property type="molecule type" value="Genomic_DNA"/>
</dbReference>
<evidence type="ECO:0000313" key="5">
    <source>
        <dbReference type="EMBL" id="PIV46313.1"/>
    </source>
</evidence>
<dbReference type="Proteomes" id="UP000228989">
    <property type="component" value="Unassembled WGS sequence"/>
</dbReference>
<dbReference type="InterPro" id="IPR013766">
    <property type="entry name" value="Thioredoxin_domain"/>
</dbReference>
<dbReference type="EMBL" id="PFUW01000041">
    <property type="protein sequence ID" value="PJB03515.1"/>
    <property type="molecule type" value="Genomic_DNA"/>
</dbReference>
<dbReference type="InterPro" id="IPR036249">
    <property type="entry name" value="Thioredoxin-like_sf"/>
</dbReference>
<dbReference type="EMBL" id="PETW01000037">
    <property type="protein sequence ID" value="PIV46313.1"/>
    <property type="molecule type" value="Genomic_DNA"/>
</dbReference>
<accession>A0A2H9QRP9</accession>
<protein>
    <recommendedName>
        <fullName evidence="2">Thioredoxin domain-containing protein</fullName>
    </recommendedName>
</protein>
<keyword evidence="1" id="KW-0472">Membrane</keyword>
<evidence type="ECO:0000313" key="11">
    <source>
        <dbReference type="Proteomes" id="UP000228874"/>
    </source>
</evidence>
<proteinExistence type="predicted"/>
<accession>A0A2G9LJ00</accession>
<accession>A0A2H9M734</accession>
<accession>A0A2H9M2N5</accession>
<evidence type="ECO:0000259" key="2">
    <source>
        <dbReference type="Pfam" id="PF00085"/>
    </source>
</evidence>
<dbReference type="Proteomes" id="UP000228874">
    <property type="component" value="Unassembled WGS sequence"/>
</dbReference>
<dbReference type="EMBL" id="PFMG01000046">
    <property type="protein sequence ID" value="PIY99752.1"/>
    <property type="molecule type" value="Genomic_DNA"/>
</dbReference>
<dbReference type="Proteomes" id="UP000229789">
    <property type="component" value="Unassembled WGS sequence"/>
</dbReference>
<feature type="domain" description="Thioredoxin" evidence="2">
    <location>
        <begin position="81"/>
        <end position="167"/>
    </location>
</feature>
<evidence type="ECO:0000313" key="12">
    <source>
        <dbReference type="Proteomes" id="UP000228888"/>
    </source>
</evidence>
<evidence type="ECO:0000313" key="7">
    <source>
        <dbReference type="EMBL" id="PIX28027.1"/>
    </source>
</evidence>
<dbReference type="Proteomes" id="UP000231232">
    <property type="component" value="Unassembled WGS sequence"/>
</dbReference>
<reference evidence="3 13" key="1">
    <citation type="submission" date="2017-09" db="EMBL/GenBank/DDBJ databases">
        <title>Depth-based differentiation of microbial function through sediment-hosted aquifers and enrichment of novel symbionts in the deep terrestrial subsurface.</title>
        <authorList>
            <person name="Probst A.J."/>
            <person name="Ladd B."/>
            <person name="Jarett J.K."/>
            <person name="Geller-Mcgrath D.E."/>
            <person name="Sieber C.M."/>
            <person name="Emerson J.B."/>
            <person name="Anantharaman K."/>
            <person name="Thomas B.C."/>
            <person name="Malmstrom R."/>
            <person name="Stieglmeier M."/>
            <person name="Klingl A."/>
            <person name="Woyke T."/>
            <person name="Ryan C.M."/>
            <person name="Banfield J.F."/>
        </authorList>
    </citation>
    <scope>NUCLEOTIDE SEQUENCE [LARGE SCALE GENOMIC DNA]</scope>
    <source>
        <strain evidence="5">CG02_land_8_20_14_3_00_31_209</strain>
        <strain evidence="4">CG03_land_8_20_14_0_80_31_114</strain>
        <strain evidence="6">CG17_big_fil_post_rev_8_21_14_2_50_31_73</strain>
        <strain evidence="3">CG18_big_fil_WC_8_21_14_2_50_31_19</strain>
        <strain evidence="8">CG_4_10_14_0_8_um_filter_31_133</strain>
        <strain evidence="7">CG_4_8_14_3_um_filter</strain>
        <strain evidence="10">CG_4_9_14_0_8_um_filter_31_21</strain>
        <strain evidence="9">CG_4_9_14_3_um_filter_31_125</strain>
    </source>
</reference>
<evidence type="ECO:0000313" key="4">
    <source>
        <dbReference type="EMBL" id="PIV13905.1"/>
    </source>
</evidence>
<accession>A0A2H9N2F5</accession>
<keyword evidence="1" id="KW-0812">Transmembrane</keyword>
<evidence type="ECO:0000256" key="1">
    <source>
        <dbReference type="SAM" id="Phobius"/>
    </source>
</evidence>
<dbReference type="EMBL" id="PFSX01000030">
    <property type="protein sequence ID" value="PJC01436.1"/>
    <property type="molecule type" value="Genomic_DNA"/>
</dbReference>
<dbReference type="SUPFAM" id="SSF52833">
    <property type="entry name" value="Thioredoxin-like"/>
    <property type="match status" value="1"/>
</dbReference>
<dbReference type="Proteomes" id="UP000230713">
    <property type="component" value="Unassembled WGS sequence"/>
</dbReference>
<evidence type="ECO:0000313" key="6">
    <source>
        <dbReference type="EMBL" id="PIV89908.1"/>
    </source>
</evidence>
<gene>
    <name evidence="10" type="ORF">CO072_01280</name>
    <name evidence="9" type="ORF">CO124_02440</name>
    <name evidence="5" type="ORF">COS22_02110</name>
    <name evidence="4" type="ORF">COS45_00400</name>
    <name evidence="6" type="ORF">COW47_00155</name>
    <name evidence="3" type="ORF">COW69_01815</name>
    <name evidence="8" type="ORF">COY63_01875</name>
    <name evidence="7" type="ORF">COZ66_01760</name>
</gene>
<dbReference type="Pfam" id="PF00085">
    <property type="entry name" value="Thioredoxin"/>
    <property type="match status" value="1"/>
</dbReference>
<dbReference type="AlphaFoldDB" id="A0A2G9LJ00"/>
<dbReference type="Proteomes" id="UP000230477">
    <property type="component" value="Unassembled WGS sequence"/>
</dbReference>
<evidence type="ECO:0000313" key="13">
    <source>
        <dbReference type="Proteomes" id="UP000229789"/>
    </source>
</evidence>
<dbReference type="EMBL" id="PFIH01000044">
    <property type="protein sequence ID" value="PIX28027.1"/>
    <property type="molecule type" value="Genomic_DNA"/>
</dbReference>
<organism evidence="3 13">
    <name type="scientific">Huberarchaeum crystalense</name>
    <dbReference type="NCBI Taxonomy" id="2014257"/>
    <lineage>
        <taxon>Archaea</taxon>
        <taxon>Candidatus Huberarchaeota</taxon>
        <taxon>Candidatus Huberarchaeia</taxon>
        <taxon>Candidatus Huberarchaeales</taxon>
        <taxon>Candidatus Huberarchaeaceae</taxon>
        <taxon>Candidatus Huberarchaeum</taxon>
    </lineage>
</organism>
<accession>A0A2H9RDP6</accession>
<dbReference type="Proteomes" id="UP000231449">
    <property type="component" value="Unassembled WGS sequence"/>
</dbReference>